<reference evidence="1" key="1">
    <citation type="submission" date="2014-01" db="EMBL/GenBank/DDBJ databases">
        <authorList>
            <person name="Brown-Elliot B."/>
            <person name="Wallace R."/>
            <person name="Lenaerts A."/>
            <person name="Ordway D."/>
            <person name="DeGroote M.A."/>
            <person name="Parker T."/>
            <person name="Sizemore C."/>
            <person name="Tallon L.J."/>
            <person name="Sadzewicz L.K."/>
            <person name="Sengamalay N."/>
            <person name="Fraser C.M."/>
            <person name="Hine E."/>
            <person name="Shefchek K.A."/>
            <person name="Das S.P."/>
            <person name="Tettelin H."/>
        </authorList>
    </citation>
    <scope>NUCLEOTIDE SEQUENCE [LARGE SCALE GENOMIC DNA]</scope>
    <source>
        <strain evidence="1">4042</strain>
    </source>
</reference>
<dbReference type="AlphaFoldDB" id="X8CTZ6"/>
<protein>
    <submittedName>
        <fullName evidence="1">Uncharacterized protein</fullName>
    </submittedName>
</protein>
<comment type="caution">
    <text evidence="1">The sequence shown here is derived from an EMBL/GenBank/DDBJ whole genome shotgun (WGS) entry which is preliminary data.</text>
</comment>
<accession>X8CTZ6</accession>
<proteinExistence type="predicted"/>
<gene>
    <name evidence="1" type="ORF">I553_0026</name>
</gene>
<name>X8CTZ6_MYCXE</name>
<dbReference type="EMBL" id="JAOB01000028">
    <property type="protein sequence ID" value="EUA59867.1"/>
    <property type="molecule type" value="Genomic_DNA"/>
</dbReference>
<sequence length="48" mass="5068">MRGTAGLPSGCEVSVTTASLDTCPSYLIGIDGIKYLSHKPWKTGIARD</sequence>
<organism evidence="1">
    <name type="scientific">Mycobacterium xenopi 4042</name>
    <dbReference type="NCBI Taxonomy" id="1299334"/>
    <lineage>
        <taxon>Bacteria</taxon>
        <taxon>Bacillati</taxon>
        <taxon>Actinomycetota</taxon>
        <taxon>Actinomycetes</taxon>
        <taxon>Mycobacteriales</taxon>
        <taxon>Mycobacteriaceae</taxon>
        <taxon>Mycobacterium</taxon>
    </lineage>
</organism>
<evidence type="ECO:0000313" key="1">
    <source>
        <dbReference type="EMBL" id="EUA59867.1"/>
    </source>
</evidence>